<gene>
    <name evidence="7" type="ORF">COV04_03370</name>
</gene>
<protein>
    <recommendedName>
        <fullName evidence="9">AI-2E family transporter</fullName>
    </recommendedName>
</protein>
<dbReference type="Proteomes" id="UP000231152">
    <property type="component" value="Unassembled WGS sequence"/>
</dbReference>
<evidence type="ECO:0000256" key="6">
    <source>
        <dbReference type="SAM" id="Phobius"/>
    </source>
</evidence>
<accession>A0A2M8LE35</accession>
<sequence>MGFNPRQYFFLIVLAVAAALVVAMFLPYLQALALAAALAVVFRPLYRWLHKKLNGYEPAAAFLTVVIAVGLVLIPLVVIGGLIFIEARGLISDLHFSGTIQLQGDVANVVHQFFPAFPGSLASYSADAIRWFSSNINGLVSSTFSGFVNFFIGLLGFFYLLKDGDRLSKVLVKWSPLADNHDYQLLDKLESALHAILVGSVVVAAVQGLVAGIGFAIFGIPNPAVWGTVTAFAAFIPAIGTAIVVVPAVLYVAFTGTILQAVGLLLWGTLLVGLVDNFIRPQVIGRGFNVHPFLILLSVIGGLSFFGPLGVLFGPMALALLFALIDMSGHFMEAEANQKS</sequence>
<reference evidence="7 8" key="1">
    <citation type="submission" date="2017-09" db="EMBL/GenBank/DDBJ databases">
        <title>Depth-based differentiation of microbial function through sediment-hosted aquifers and enrichment of novel symbionts in the deep terrestrial subsurface.</title>
        <authorList>
            <person name="Probst A.J."/>
            <person name="Ladd B."/>
            <person name="Jarett J.K."/>
            <person name="Geller-Mcgrath D.E."/>
            <person name="Sieber C.M."/>
            <person name="Emerson J.B."/>
            <person name="Anantharaman K."/>
            <person name="Thomas B.C."/>
            <person name="Malmstrom R."/>
            <person name="Stieglmeier M."/>
            <person name="Klingl A."/>
            <person name="Woyke T."/>
            <person name="Ryan C.M."/>
            <person name="Banfield J.F."/>
        </authorList>
    </citation>
    <scope>NUCLEOTIDE SEQUENCE [LARGE SCALE GENOMIC DNA]</scope>
    <source>
        <strain evidence="7">CG10_big_fil_rev_8_21_14_0_10_48_11</strain>
    </source>
</reference>
<dbReference type="Pfam" id="PF01594">
    <property type="entry name" value="AI-2E_transport"/>
    <property type="match status" value="1"/>
</dbReference>
<evidence type="ECO:0000256" key="2">
    <source>
        <dbReference type="ARBA" id="ARBA00009773"/>
    </source>
</evidence>
<evidence type="ECO:0000313" key="8">
    <source>
        <dbReference type="Proteomes" id="UP000231152"/>
    </source>
</evidence>
<proteinExistence type="inferred from homology"/>
<feature type="transmembrane region" description="Helical" evidence="6">
    <location>
        <begin position="139"/>
        <end position="161"/>
    </location>
</feature>
<evidence type="ECO:0000313" key="7">
    <source>
        <dbReference type="EMBL" id="PJE75721.1"/>
    </source>
</evidence>
<dbReference type="PANTHER" id="PTHR21716:SF4">
    <property type="entry name" value="TRANSMEMBRANE PROTEIN 245"/>
    <property type="match status" value="1"/>
</dbReference>
<comment type="caution">
    <text evidence="7">The sequence shown here is derived from an EMBL/GenBank/DDBJ whole genome shotgun (WGS) entry which is preliminary data.</text>
</comment>
<evidence type="ECO:0000256" key="4">
    <source>
        <dbReference type="ARBA" id="ARBA00022989"/>
    </source>
</evidence>
<comment type="subcellular location">
    <subcellularLocation>
        <location evidence="1">Membrane</location>
        <topology evidence="1">Multi-pass membrane protein</topology>
    </subcellularLocation>
</comment>
<evidence type="ECO:0008006" key="9">
    <source>
        <dbReference type="Google" id="ProtNLM"/>
    </source>
</evidence>
<dbReference type="EMBL" id="PFET01000011">
    <property type="protein sequence ID" value="PJE75721.1"/>
    <property type="molecule type" value="Genomic_DNA"/>
</dbReference>
<feature type="transmembrane region" description="Helical" evidence="6">
    <location>
        <begin position="192"/>
        <end position="218"/>
    </location>
</feature>
<dbReference type="AlphaFoldDB" id="A0A2M8LE35"/>
<dbReference type="GO" id="GO:0016020">
    <property type="term" value="C:membrane"/>
    <property type="evidence" value="ECO:0007669"/>
    <property type="project" value="UniProtKB-SubCell"/>
</dbReference>
<feature type="transmembrane region" description="Helical" evidence="6">
    <location>
        <begin position="59"/>
        <end position="85"/>
    </location>
</feature>
<feature type="transmembrane region" description="Helical" evidence="6">
    <location>
        <begin position="225"/>
        <end position="252"/>
    </location>
</feature>
<dbReference type="InterPro" id="IPR002549">
    <property type="entry name" value="AI-2E-like"/>
</dbReference>
<feature type="transmembrane region" description="Helical" evidence="6">
    <location>
        <begin position="287"/>
        <end position="306"/>
    </location>
</feature>
<keyword evidence="3 6" id="KW-0812">Transmembrane</keyword>
<dbReference type="PANTHER" id="PTHR21716">
    <property type="entry name" value="TRANSMEMBRANE PROTEIN"/>
    <property type="match status" value="1"/>
</dbReference>
<comment type="similarity">
    <text evidence="2">Belongs to the autoinducer-2 exporter (AI-2E) (TC 2.A.86) family.</text>
</comment>
<name>A0A2M8LE35_9BACT</name>
<evidence type="ECO:0000256" key="1">
    <source>
        <dbReference type="ARBA" id="ARBA00004141"/>
    </source>
</evidence>
<evidence type="ECO:0000256" key="5">
    <source>
        <dbReference type="ARBA" id="ARBA00023136"/>
    </source>
</evidence>
<feature type="transmembrane region" description="Helical" evidence="6">
    <location>
        <begin position="258"/>
        <end position="275"/>
    </location>
</feature>
<keyword evidence="4 6" id="KW-1133">Transmembrane helix</keyword>
<organism evidence="7 8">
    <name type="scientific">Candidatus Uhrbacteria bacterium CG10_big_fil_rev_8_21_14_0_10_48_11</name>
    <dbReference type="NCBI Taxonomy" id="1975037"/>
    <lineage>
        <taxon>Bacteria</taxon>
        <taxon>Candidatus Uhriibacteriota</taxon>
    </lineage>
</organism>
<keyword evidence="5 6" id="KW-0472">Membrane</keyword>
<evidence type="ECO:0000256" key="3">
    <source>
        <dbReference type="ARBA" id="ARBA00022692"/>
    </source>
</evidence>